<evidence type="ECO:0000256" key="2">
    <source>
        <dbReference type="PIRSR" id="PIRSR001238-1"/>
    </source>
</evidence>
<dbReference type="InterPro" id="IPR011059">
    <property type="entry name" value="Metal-dep_hydrolase_composite"/>
</dbReference>
<dbReference type="EMBL" id="CZBP01000041">
    <property type="protein sequence ID" value="CUQ39027.1"/>
    <property type="molecule type" value="Genomic_DNA"/>
</dbReference>
<dbReference type="GO" id="GO:0046872">
    <property type="term" value="F:metal ion binding"/>
    <property type="evidence" value="ECO:0007669"/>
    <property type="project" value="UniProtKB-KW"/>
</dbReference>
<protein>
    <recommendedName>
        <fullName evidence="1">Isoaspartyl dipeptidase</fullName>
        <ecNumber evidence="1">3.4.19.-</ecNumber>
    </recommendedName>
</protein>
<evidence type="ECO:0000256" key="1">
    <source>
        <dbReference type="PIRNR" id="PIRNR001238"/>
    </source>
</evidence>
<keyword evidence="1 4" id="KW-0479">Metal-binding</keyword>
<dbReference type="InterPro" id="IPR010229">
    <property type="entry name" value="Pept_M38_dipep"/>
</dbReference>
<feature type="binding site" evidence="3">
    <location>
        <position position="97"/>
    </location>
    <ligand>
        <name>substrate</name>
    </ligand>
</feature>
<dbReference type="SUPFAM" id="SSF51338">
    <property type="entry name" value="Composite domain of metallo-dependent hydrolases"/>
    <property type="match status" value="1"/>
</dbReference>
<dbReference type="GO" id="GO:0006508">
    <property type="term" value="P:proteolysis"/>
    <property type="evidence" value="ECO:0007669"/>
    <property type="project" value="UniProtKB-KW"/>
</dbReference>
<comment type="PTM">
    <text evidence="1">Carboxylation allows a single lysine to coordinate two zinc ions.</text>
</comment>
<feature type="binding site" description="via carbamate group" evidence="4">
    <location>
        <position position="153"/>
    </location>
    <ligand>
        <name>Zn(2+)</name>
        <dbReference type="ChEBI" id="CHEBI:29105"/>
        <label>1</label>
        <note>catalytic</note>
    </ligand>
</feature>
<evidence type="ECO:0000313" key="9">
    <source>
        <dbReference type="Proteomes" id="UP000095762"/>
    </source>
</evidence>
<feature type="active site" description="Proton acceptor" evidence="2">
    <location>
        <position position="274"/>
    </location>
</feature>
<dbReference type="PANTHER" id="PTHR11647">
    <property type="entry name" value="HYDRANTOINASE/DIHYDROPYRIMIDINASE FAMILY MEMBER"/>
    <property type="match status" value="1"/>
</dbReference>
<dbReference type="AlphaFoldDB" id="A0A174BSA1"/>
<feature type="binding site" evidence="3">
    <location>
        <position position="128"/>
    </location>
    <ligand>
        <name>substrate</name>
    </ligand>
</feature>
<keyword evidence="1 6" id="KW-0378">Hydrolase</keyword>
<dbReference type="Gene3D" id="2.30.40.10">
    <property type="entry name" value="Urease, subunit C, domain 1"/>
    <property type="match status" value="1"/>
</dbReference>
<keyword evidence="1 4" id="KW-0862">Zinc</keyword>
<feature type="binding site" evidence="3">
    <location>
        <position position="160"/>
    </location>
    <ligand>
        <name>substrate</name>
    </ligand>
</feature>
<dbReference type="GO" id="GO:0016810">
    <property type="term" value="F:hydrolase activity, acting on carbon-nitrogen (but not peptide) bonds"/>
    <property type="evidence" value="ECO:0007669"/>
    <property type="project" value="InterPro"/>
</dbReference>
<dbReference type="Proteomes" id="UP000095762">
    <property type="component" value="Unassembled WGS sequence"/>
</dbReference>
<dbReference type="NCBIfam" id="TIGR01975">
    <property type="entry name" value="isoAsp_dipep"/>
    <property type="match status" value="1"/>
</dbReference>
<comment type="cofactor">
    <cofactor evidence="1 4">
        <name>Zn(2+)</name>
        <dbReference type="ChEBI" id="CHEBI:29105"/>
    </cofactor>
    <text evidence="1 4">Binds 2 Zn(2+) ions per subunit.</text>
</comment>
<evidence type="ECO:0000313" key="7">
    <source>
        <dbReference type="EMBL" id="CUQ39027.1"/>
    </source>
</evidence>
<dbReference type="InterPro" id="IPR050378">
    <property type="entry name" value="Metallo-dep_Hydrolases_sf"/>
</dbReference>
<feature type="binding site" evidence="4">
    <location>
        <position position="61"/>
    </location>
    <ligand>
        <name>Zn(2+)</name>
        <dbReference type="ChEBI" id="CHEBI:29105"/>
        <label>1</label>
        <note>catalytic</note>
    </ligand>
</feature>
<dbReference type="Gene3D" id="3.20.20.140">
    <property type="entry name" value="Metal-dependent hydrolases"/>
    <property type="match status" value="1"/>
</dbReference>
<dbReference type="GO" id="GO:0005737">
    <property type="term" value="C:cytoplasm"/>
    <property type="evidence" value="ECO:0007669"/>
    <property type="project" value="UniProtKB-SubCell"/>
</dbReference>
<evidence type="ECO:0000313" key="8">
    <source>
        <dbReference type="Proteomes" id="UP000095645"/>
    </source>
</evidence>
<evidence type="ECO:0000313" key="6">
    <source>
        <dbReference type="EMBL" id="CUO03644.1"/>
    </source>
</evidence>
<organism evidence="6 8">
    <name type="scientific">Blautia obeum</name>
    <dbReference type="NCBI Taxonomy" id="40520"/>
    <lineage>
        <taxon>Bacteria</taxon>
        <taxon>Bacillati</taxon>
        <taxon>Bacillota</taxon>
        <taxon>Clostridia</taxon>
        <taxon>Lachnospirales</taxon>
        <taxon>Lachnospiraceae</taxon>
        <taxon>Blautia</taxon>
    </lineage>
</organism>
<comment type="similarity">
    <text evidence="1">Belongs to the peptidase M38 family.</text>
</comment>
<evidence type="ECO:0000256" key="4">
    <source>
        <dbReference type="PIRSR" id="PIRSR001238-3"/>
    </source>
</evidence>
<dbReference type="EMBL" id="CYZP01000013">
    <property type="protein sequence ID" value="CUO03644.1"/>
    <property type="molecule type" value="Genomic_DNA"/>
</dbReference>
<dbReference type="InterPro" id="IPR032466">
    <property type="entry name" value="Metal_Hydrolase"/>
</dbReference>
<dbReference type="Proteomes" id="UP000095645">
    <property type="component" value="Unassembled WGS sequence"/>
</dbReference>
<feature type="binding site" description="via carbamate group" evidence="4">
    <location>
        <position position="153"/>
    </location>
    <ligand>
        <name>Zn(2+)</name>
        <dbReference type="ChEBI" id="CHEBI:29105"/>
        <label>2</label>
        <note>catalytic</note>
    </ligand>
</feature>
<dbReference type="SUPFAM" id="SSF51556">
    <property type="entry name" value="Metallo-dependent hydrolases"/>
    <property type="match status" value="1"/>
</dbReference>
<dbReference type="GO" id="GO:0008237">
    <property type="term" value="F:metallopeptidase activity"/>
    <property type="evidence" value="ECO:0007669"/>
    <property type="project" value="UniProtKB-KW"/>
</dbReference>
<sequence>MLLVKNAEIYAPEYLGKKDLLICGGKIECIQDSIRELPVECEVLDAEGKILTPGFLDQHVHITGGGGEGSFHTRTPELQMSELVENGITTVVGLLGTDGITRSVDNLYAKTRVLCEEGVSAYMLTGAYGYPSPTITGETDRDIVFVNEILGVKLAISDHRAPNVTGDQLVQIASKARVAGMLSGKPGIVVLHMGDDKDGLAPVFRALEVSSVPVRIFRPTHVNRNEKLLEEGYEFLKRGGYIDLTCGMHTSPGECVLEAKKRGLPTEHITMSSDGHGSWSNYAEDGSLLEIGVSGVDALYKELKYMVQVLGMTLEEALPYMTCQVAEGLDLLGIKGTVAEGADADLLLFDQDLTLDTYVARGKIFMKHGEVIRKGTYEK</sequence>
<feature type="binding site" evidence="3">
    <location>
        <begin position="66"/>
        <end position="68"/>
    </location>
    <ligand>
        <name>substrate</name>
    </ligand>
</feature>
<feature type="binding site" evidence="3">
    <location>
        <position position="224"/>
    </location>
    <ligand>
        <name>substrate</name>
    </ligand>
</feature>
<feature type="binding site" evidence="4">
    <location>
        <position position="59"/>
    </location>
    <ligand>
        <name>Zn(2+)</name>
        <dbReference type="ChEBI" id="CHEBI:29105"/>
        <label>1</label>
        <note>catalytic</note>
    </ligand>
</feature>
<feature type="binding site" evidence="4">
    <location>
        <position position="221"/>
    </location>
    <ligand>
        <name>Zn(2+)</name>
        <dbReference type="ChEBI" id="CHEBI:29105"/>
        <label>2</label>
        <note>catalytic</note>
    </ligand>
</feature>
<feature type="binding site" evidence="4">
    <location>
        <position position="274"/>
    </location>
    <ligand>
        <name>Zn(2+)</name>
        <dbReference type="ChEBI" id="CHEBI:29105"/>
        <label>1</label>
        <note>catalytic</note>
    </ligand>
</feature>
<feature type="modified residue" description="N6-carboxylysine" evidence="5">
    <location>
        <position position="153"/>
    </location>
</feature>
<dbReference type="PIRSF" id="PIRSF001238">
    <property type="entry name" value="IadA"/>
    <property type="match status" value="1"/>
</dbReference>
<keyword evidence="1" id="KW-0645">Protease</keyword>
<proteinExistence type="inferred from homology"/>
<dbReference type="PANTHER" id="PTHR11647:SF1">
    <property type="entry name" value="COLLAPSIN RESPONSE MEDIATOR PROTEIN"/>
    <property type="match status" value="1"/>
</dbReference>
<comment type="function">
    <text evidence="1">Catalyzes the hydrolytic cleavage of a subset of L-isoaspartyl (L-beta-aspartyl) dipeptides. Used to degrade proteins damaged by L-isoaspartyl residues formation.</text>
</comment>
<keyword evidence="1" id="KW-0482">Metalloprotease</keyword>
<feature type="binding site" evidence="3">
    <location>
        <position position="278"/>
    </location>
    <ligand>
        <name>substrate</name>
    </ligand>
</feature>
<name>A0A174BSA1_9FIRM</name>
<reference evidence="8 9" key="1">
    <citation type="submission" date="2015-09" db="EMBL/GenBank/DDBJ databases">
        <authorList>
            <consortium name="Pathogen Informatics"/>
        </authorList>
    </citation>
    <scope>NUCLEOTIDE SEQUENCE [LARGE SCALE GENOMIC DNA]</scope>
    <source>
        <strain evidence="6 8">2789STDY5834861</strain>
        <strain evidence="7 9">2789STDY5834957</strain>
    </source>
</reference>
<dbReference type="GO" id="GO:0008798">
    <property type="term" value="F:beta-aspartyl-peptidase activity"/>
    <property type="evidence" value="ECO:0007669"/>
    <property type="project" value="InterPro"/>
</dbReference>
<evidence type="ECO:0000256" key="5">
    <source>
        <dbReference type="PIRSR" id="PIRSR001238-50"/>
    </source>
</evidence>
<feature type="binding site" evidence="4">
    <location>
        <position position="192"/>
    </location>
    <ligand>
        <name>Zn(2+)</name>
        <dbReference type="ChEBI" id="CHEBI:29105"/>
        <label>2</label>
        <note>catalytic</note>
    </ligand>
</feature>
<dbReference type="EC" id="3.4.19.-" evidence="1"/>
<comment type="PTM">
    <text evidence="5">Carbamylation allows a single lysine to coordinate two zinc ions.</text>
</comment>
<gene>
    <name evidence="6" type="primary">iadA_2</name>
    <name evidence="6" type="ORF">ERS852476_01710</name>
    <name evidence="7" type="ORF">ERS852569_03587</name>
</gene>
<evidence type="ECO:0000256" key="3">
    <source>
        <dbReference type="PIRSR" id="PIRSR001238-2"/>
    </source>
</evidence>
<accession>A0A174BSA1</accession>
<dbReference type="RefSeq" id="WP_008704262.1">
    <property type="nucleotide sequence ID" value="NZ_CYZP01000013.1"/>
</dbReference>
<comment type="subcellular location">
    <subcellularLocation>
        <location evidence="1">Cytoplasm</location>
    </subcellularLocation>
</comment>